<dbReference type="STRING" id="1503.CLPU_12c00670"/>
<dbReference type="EMBL" id="LGSS01000012">
    <property type="protein sequence ID" value="KNF07794.1"/>
    <property type="molecule type" value="Genomic_DNA"/>
</dbReference>
<dbReference type="PRINTS" id="PR01070">
    <property type="entry name" value="ACCCTRFRASEB"/>
</dbReference>
<feature type="zinc finger region" description="C4-type" evidence="13">
    <location>
        <begin position="54"/>
        <end position="76"/>
    </location>
</feature>
<evidence type="ECO:0000256" key="2">
    <source>
        <dbReference type="ARBA" id="ARBA00022516"/>
    </source>
</evidence>
<feature type="binding site" evidence="13">
    <location>
        <position position="73"/>
    </location>
    <ligand>
        <name>Zn(2+)</name>
        <dbReference type="ChEBI" id="CHEBI:29105"/>
    </ligand>
</feature>
<evidence type="ECO:0000256" key="9">
    <source>
        <dbReference type="ARBA" id="ARBA00022840"/>
    </source>
</evidence>
<keyword evidence="3 13" id="KW-0808">Transferase</keyword>
<evidence type="ECO:0000256" key="10">
    <source>
        <dbReference type="ARBA" id="ARBA00023098"/>
    </source>
</evidence>
<organism evidence="15 16">
    <name type="scientific">Gottschalkia purinilytica</name>
    <name type="common">Clostridium purinilyticum</name>
    <dbReference type="NCBI Taxonomy" id="1503"/>
    <lineage>
        <taxon>Bacteria</taxon>
        <taxon>Bacillati</taxon>
        <taxon>Bacillota</taxon>
        <taxon>Tissierellia</taxon>
        <taxon>Tissierellales</taxon>
        <taxon>Gottschalkiaceae</taxon>
        <taxon>Gottschalkia</taxon>
    </lineage>
</organism>
<evidence type="ECO:0000256" key="12">
    <source>
        <dbReference type="ARBA" id="ARBA00025280"/>
    </source>
</evidence>
<gene>
    <name evidence="13 15" type="primary">accD</name>
    <name evidence="15" type="ORF">CLPU_12c00670</name>
</gene>
<evidence type="ECO:0000256" key="8">
    <source>
        <dbReference type="ARBA" id="ARBA00022833"/>
    </source>
</evidence>
<evidence type="ECO:0000256" key="7">
    <source>
        <dbReference type="ARBA" id="ARBA00022832"/>
    </source>
</evidence>
<dbReference type="Pfam" id="PF17848">
    <property type="entry name" value="Zn_ribbon_ACC"/>
    <property type="match status" value="1"/>
</dbReference>
<keyword evidence="13" id="KW-0963">Cytoplasm</keyword>
<keyword evidence="15" id="KW-0436">Ligase</keyword>
<dbReference type="AlphaFoldDB" id="A0A0L0W8B7"/>
<comment type="function">
    <text evidence="12 13">Component of the acetyl coenzyme A carboxylase (ACC) complex. Biotin carboxylase (BC) catalyzes the carboxylation of biotin on its carrier protein (BCCP) and then the CO(2) group is transferred by the transcarboxylase to acetyl-CoA to form malonyl-CoA.</text>
</comment>
<keyword evidence="7 13" id="KW-0276">Fatty acid metabolism</keyword>
<evidence type="ECO:0000256" key="6">
    <source>
        <dbReference type="ARBA" id="ARBA00022771"/>
    </source>
</evidence>
<feature type="domain" description="CoA carboxyltransferase N-terminal" evidence="14">
    <location>
        <begin position="50"/>
        <end position="309"/>
    </location>
</feature>
<keyword evidence="16" id="KW-1185">Reference proteome</keyword>
<feature type="binding site" evidence="13">
    <location>
        <position position="54"/>
    </location>
    <ligand>
        <name>Zn(2+)</name>
        <dbReference type="ChEBI" id="CHEBI:29105"/>
    </ligand>
</feature>
<comment type="similarity">
    <text evidence="13">Belongs to the AccD/PCCB family.</text>
</comment>
<dbReference type="Pfam" id="PF01039">
    <property type="entry name" value="Carboxyl_trans"/>
    <property type="match status" value="1"/>
</dbReference>
<keyword evidence="6 13" id="KW-0863">Zinc-finger</keyword>
<name>A0A0L0W8B7_GOTPU</name>
<comment type="cofactor">
    <cofactor evidence="13">
        <name>Zn(2+)</name>
        <dbReference type="ChEBI" id="CHEBI:29105"/>
    </cofactor>
    <text evidence="13">Binds 1 zinc ion per subunit.</text>
</comment>
<evidence type="ECO:0000256" key="4">
    <source>
        <dbReference type="ARBA" id="ARBA00022723"/>
    </source>
</evidence>
<keyword evidence="8 13" id="KW-0862">Zinc</keyword>
<dbReference type="InterPro" id="IPR011762">
    <property type="entry name" value="COA_CT_N"/>
</dbReference>
<feature type="binding site" evidence="13">
    <location>
        <position position="57"/>
    </location>
    <ligand>
        <name>Zn(2+)</name>
        <dbReference type="ChEBI" id="CHEBI:29105"/>
    </ligand>
</feature>
<keyword evidence="4 13" id="KW-0479">Metal-binding</keyword>
<dbReference type="InterPro" id="IPR041010">
    <property type="entry name" value="Znf-ACC"/>
</dbReference>
<dbReference type="EC" id="2.1.3.15" evidence="13"/>
<comment type="subcellular location">
    <subcellularLocation>
        <location evidence="1 13">Cytoplasm</location>
    </subcellularLocation>
</comment>
<evidence type="ECO:0000313" key="15">
    <source>
        <dbReference type="EMBL" id="KNF07794.1"/>
    </source>
</evidence>
<dbReference type="OrthoDB" id="9803706at2"/>
<dbReference type="PANTHER" id="PTHR42995">
    <property type="entry name" value="ACETYL-COENZYME A CARBOXYLASE CARBOXYL TRANSFERASE SUBUNIT BETA, CHLOROPLASTIC"/>
    <property type="match status" value="1"/>
</dbReference>
<dbReference type="GO" id="GO:0006633">
    <property type="term" value="P:fatty acid biosynthetic process"/>
    <property type="evidence" value="ECO:0007669"/>
    <property type="project" value="UniProtKB-KW"/>
</dbReference>
<dbReference type="RefSeq" id="WP_050355919.1">
    <property type="nucleotide sequence ID" value="NZ_LGSS01000012.1"/>
</dbReference>
<dbReference type="GO" id="GO:0003989">
    <property type="term" value="F:acetyl-CoA carboxylase activity"/>
    <property type="evidence" value="ECO:0007669"/>
    <property type="project" value="InterPro"/>
</dbReference>
<dbReference type="PANTHER" id="PTHR42995:SF5">
    <property type="entry name" value="ACETYL-COENZYME A CARBOXYLASE CARBOXYL TRANSFERASE SUBUNIT BETA, CHLOROPLASTIC"/>
    <property type="match status" value="1"/>
</dbReference>
<dbReference type="GO" id="GO:0008270">
    <property type="term" value="F:zinc ion binding"/>
    <property type="evidence" value="ECO:0007669"/>
    <property type="project" value="UniProtKB-UniRule"/>
</dbReference>
<comment type="pathway">
    <text evidence="13">Lipid metabolism; malonyl-CoA biosynthesis; malonyl-CoA from acetyl-CoA: step 1/1.</text>
</comment>
<evidence type="ECO:0000256" key="13">
    <source>
        <dbReference type="HAMAP-Rule" id="MF_01395"/>
    </source>
</evidence>
<dbReference type="UniPathway" id="UPA00655">
    <property type="reaction ID" value="UER00711"/>
</dbReference>
<accession>A0A0L0W8B7</accession>
<feature type="binding site" evidence="13">
    <location>
        <position position="76"/>
    </location>
    <ligand>
        <name>Zn(2+)</name>
        <dbReference type="ChEBI" id="CHEBI:29105"/>
    </ligand>
</feature>
<dbReference type="GO" id="GO:2001295">
    <property type="term" value="P:malonyl-CoA biosynthetic process"/>
    <property type="evidence" value="ECO:0007669"/>
    <property type="project" value="UniProtKB-UniRule"/>
</dbReference>
<dbReference type="SUPFAM" id="SSF52096">
    <property type="entry name" value="ClpP/crotonase"/>
    <property type="match status" value="1"/>
</dbReference>
<evidence type="ECO:0000259" key="14">
    <source>
        <dbReference type="PROSITE" id="PS50980"/>
    </source>
</evidence>
<comment type="catalytic activity">
    <reaction evidence="13">
        <text>N(6)-carboxybiotinyl-L-lysyl-[protein] + acetyl-CoA = N(6)-biotinyl-L-lysyl-[protein] + malonyl-CoA</text>
        <dbReference type="Rhea" id="RHEA:54728"/>
        <dbReference type="Rhea" id="RHEA-COMP:10505"/>
        <dbReference type="Rhea" id="RHEA-COMP:10506"/>
        <dbReference type="ChEBI" id="CHEBI:57288"/>
        <dbReference type="ChEBI" id="CHEBI:57384"/>
        <dbReference type="ChEBI" id="CHEBI:83144"/>
        <dbReference type="ChEBI" id="CHEBI:83145"/>
        <dbReference type="EC" id="2.1.3.15"/>
    </reaction>
</comment>
<dbReference type="Proteomes" id="UP000037267">
    <property type="component" value="Unassembled WGS sequence"/>
</dbReference>
<dbReference type="GO" id="GO:0005524">
    <property type="term" value="F:ATP binding"/>
    <property type="evidence" value="ECO:0007669"/>
    <property type="project" value="UniProtKB-KW"/>
</dbReference>
<dbReference type="InterPro" id="IPR034733">
    <property type="entry name" value="AcCoA_carboxyl_beta"/>
</dbReference>
<sequence length="309" mass="34437">MLKDLFQKKKKYATITLYQSKNKTSYDMEYKTNNSEDKKEKIEIKLDENIWARCGECEEIVLKKDIADNFNICTKCNHHFRIGGKERINLIIDEGTFVEYDKDMSSANPIDFPEYEEKIDKAKAQSNLEDAVITGEGKIKDNPCVICVMDSKFMMGSMGSVVGEKITRAIEKAIEKRLPVIIFSASGGARMQEGILSLMQMAKTSAALGKLGEEGLPYISVLTDPTTGGVTASFAMLGDIIISEPKALIGFAGPRVIEQTIRQKLPDGFQKAEFLQEKGFVDKIVHRKDMKDTLANILFIHSLGGEGVE</sequence>
<comment type="subunit">
    <text evidence="13">Acetyl-CoA carboxylase is a heterohexamer composed of biotin carboxyl carrier protein (AccB), biotin carboxylase (AccC) and two subunits each of ACCase subunit alpha (AccA) and ACCase subunit beta (AccD).</text>
</comment>
<comment type="caution">
    <text evidence="15">The sequence shown here is derived from an EMBL/GenBank/DDBJ whole genome shotgun (WGS) entry which is preliminary data.</text>
</comment>
<dbReference type="HAMAP" id="MF_01395">
    <property type="entry name" value="AcetylCoA_CT_beta"/>
    <property type="match status" value="1"/>
</dbReference>
<dbReference type="PROSITE" id="PS50980">
    <property type="entry name" value="COA_CT_NTER"/>
    <property type="match status" value="1"/>
</dbReference>
<evidence type="ECO:0000256" key="5">
    <source>
        <dbReference type="ARBA" id="ARBA00022741"/>
    </source>
</evidence>
<protein>
    <recommendedName>
        <fullName evidence="13">Acetyl-coenzyme A carboxylase carboxyl transferase subunit beta</fullName>
        <shortName evidence="13">ACCase subunit beta</shortName>
        <shortName evidence="13">Acetyl-CoA carboxylase carboxyltransferase subunit beta</shortName>
        <ecNumber evidence="13">2.1.3.15</ecNumber>
    </recommendedName>
</protein>
<proteinExistence type="inferred from homology"/>
<evidence type="ECO:0000256" key="1">
    <source>
        <dbReference type="ARBA" id="ARBA00004496"/>
    </source>
</evidence>
<dbReference type="PATRIC" id="fig|1503.3.peg.352"/>
<evidence type="ECO:0000256" key="3">
    <source>
        <dbReference type="ARBA" id="ARBA00022679"/>
    </source>
</evidence>
<dbReference type="Gene3D" id="3.90.226.10">
    <property type="entry name" value="2-enoyl-CoA Hydratase, Chain A, domain 1"/>
    <property type="match status" value="1"/>
</dbReference>
<dbReference type="NCBIfam" id="TIGR00515">
    <property type="entry name" value="accD"/>
    <property type="match status" value="1"/>
</dbReference>
<dbReference type="InterPro" id="IPR029045">
    <property type="entry name" value="ClpP/crotonase-like_dom_sf"/>
</dbReference>
<keyword evidence="5 13" id="KW-0547">Nucleotide-binding</keyword>
<keyword evidence="9 13" id="KW-0067">ATP-binding</keyword>
<keyword evidence="2 13" id="KW-0444">Lipid biosynthesis</keyword>
<evidence type="ECO:0000313" key="16">
    <source>
        <dbReference type="Proteomes" id="UP000037267"/>
    </source>
</evidence>
<dbReference type="GO" id="GO:0016743">
    <property type="term" value="F:carboxyl- or carbamoyltransferase activity"/>
    <property type="evidence" value="ECO:0007669"/>
    <property type="project" value="UniProtKB-UniRule"/>
</dbReference>
<keyword evidence="10 13" id="KW-0443">Lipid metabolism</keyword>
<dbReference type="InterPro" id="IPR000438">
    <property type="entry name" value="Acetyl_CoA_COase_Trfase_b_su"/>
</dbReference>
<reference evidence="16" key="1">
    <citation type="submission" date="2015-07" db="EMBL/GenBank/DDBJ databases">
        <title>Draft genome sequence of the purine-degrading Gottschalkia purinilyticum DSM 1384 (formerly Clostridium purinilyticum).</title>
        <authorList>
            <person name="Poehlein A."/>
            <person name="Schiel-Bengelsdorf B."/>
            <person name="Bengelsdorf F.R."/>
            <person name="Daniel R."/>
            <person name="Duerre P."/>
        </authorList>
    </citation>
    <scope>NUCLEOTIDE SEQUENCE [LARGE SCALE GENOMIC DNA]</scope>
    <source>
        <strain evidence="16">DSM 1384</strain>
    </source>
</reference>
<dbReference type="GO" id="GO:0009317">
    <property type="term" value="C:acetyl-CoA carboxylase complex"/>
    <property type="evidence" value="ECO:0007669"/>
    <property type="project" value="InterPro"/>
</dbReference>
<keyword evidence="11 13" id="KW-0275">Fatty acid biosynthesis</keyword>
<evidence type="ECO:0000256" key="11">
    <source>
        <dbReference type="ARBA" id="ARBA00023160"/>
    </source>
</evidence>